<gene>
    <name evidence="1" type="ORF">LCOR_06709.1</name>
</gene>
<dbReference type="VEuPathDB" id="FungiDB:LCOR_06709.1"/>
<accession>A0A068S009</accession>
<proteinExistence type="predicted"/>
<reference evidence="1" key="1">
    <citation type="submission" date="2013-08" db="EMBL/GenBank/DDBJ databases">
        <title>Gene expansion shapes genome architecture in the human pathogen Lichtheimia corymbifera: an evolutionary genomics analysis in the ancient terrestrial Mucorales (Mucoromycotina).</title>
        <authorList>
            <person name="Schwartze V.U."/>
            <person name="Winter S."/>
            <person name="Shelest E."/>
            <person name="Marcet-Houben M."/>
            <person name="Horn F."/>
            <person name="Wehner S."/>
            <person name="Hoffmann K."/>
            <person name="Riege K."/>
            <person name="Sammeth M."/>
            <person name="Nowrousian M."/>
            <person name="Valiante V."/>
            <person name="Linde J."/>
            <person name="Jacobsen I.D."/>
            <person name="Marz M."/>
            <person name="Brakhage A.A."/>
            <person name="Gabaldon T."/>
            <person name="Bocker S."/>
            <person name="Voigt K."/>
        </authorList>
    </citation>
    <scope>NUCLEOTIDE SEQUENCE [LARGE SCALE GENOMIC DNA]</scope>
    <source>
        <strain evidence="1">FSU 9682</strain>
    </source>
</reference>
<comment type="caution">
    <text evidence="1">The sequence shown here is derived from an EMBL/GenBank/DDBJ whole genome shotgun (WGS) entry which is preliminary data.</text>
</comment>
<sequence length="104" mass="12186">MYMKTCCCWLLEIENQGCGVVEPKRRTKRAKVFVIQSWRLYIQADTSMEPVRLQHWALNVPVDTKHRAGIAMNKRQQRCNDIAMTTTLIPQYLDALEYVCSELH</sequence>
<dbReference type="AlphaFoldDB" id="A0A068S009"/>
<keyword evidence="2" id="KW-1185">Reference proteome</keyword>
<dbReference type="EMBL" id="CBTN010000030">
    <property type="protein sequence ID" value="CDH55579.1"/>
    <property type="molecule type" value="Genomic_DNA"/>
</dbReference>
<dbReference type="Proteomes" id="UP000027586">
    <property type="component" value="Unassembled WGS sequence"/>
</dbReference>
<evidence type="ECO:0000313" key="1">
    <source>
        <dbReference type="EMBL" id="CDH55579.1"/>
    </source>
</evidence>
<name>A0A068S009_9FUNG</name>
<protein>
    <submittedName>
        <fullName evidence="1">Uncharacterized protein</fullName>
    </submittedName>
</protein>
<evidence type="ECO:0000313" key="2">
    <source>
        <dbReference type="Proteomes" id="UP000027586"/>
    </source>
</evidence>
<organism evidence="1 2">
    <name type="scientific">Lichtheimia corymbifera JMRC:FSU:9682</name>
    <dbReference type="NCBI Taxonomy" id="1263082"/>
    <lineage>
        <taxon>Eukaryota</taxon>
        <taxon>Fungi</taxon>
        <taxon>Fungi incertae sedis</taxon>
        <taxon>Mucoromycota</taxon>
        <taxon>Mucoromycotina</taxon>
        <taxon>Mucoromycetes</taxon>
        <taxon>Mucorales</taxon>
        <taxon>Lichtheimiaceae</taxon>
        <taxon>Lichtheimia</taxon>
    </lineage>
</organism>